<proteinExistence type="inferred from homology"/>
<dbReference type="EMBL" id="CAJPDR010000092">
    <property type="protein sequence ID" value="CAF9916714.1"/>
    <property type="molecule type" value="Genomic_DNA"/>
</dbReference>
<dbReference type="InterPro" id="IPR005123">
    <property type="entry name" value="Oxoglu/Fe-dep_dioxygenase_dom"/>
</dbReference>
<evidence type="ECO:0000313" key="5">
    <source>
        <dbReference type="EMBL" id="CAF9916714.1"/>
    </source>
</evidence>
<keyword evidence="2" id="KW-0479">Metal-binding</keyword>
<dbReference type="GO" id="GO:0044283">
    <property type="term" value="P:small molecule biosynthetic process"/>
    <property type="evidence" value="ECO:0007669"/>
    <property type="project" value="UniProtKB-ARBA"/>
</dbReference>
<dbReference type="AlphaFoldDB" id="A0A8H3F273"/>
<dbReference type="GO" id="GO:0016491">
    <property type="term" value="F:oxidoreductase activity"/>
    <property type="evidence" value="ECO:0007669"/>
    <property type="project" value="UniProtKB-KW"/>
</dbReference>
<comment type="caution">
    <text evidence="5">The sequence shown here is derived from an EMBL/GenBank/DDBJ whole genome shotgun (WGS) entry which is preliminary data.</text>
</comment>
<dbReference type="InterPro" id="IPR026992">
    <property type="entry name" value="DIOX_N"/>
</dbReference>
<gene>
    <name evidence="5" type="ORF">ALECFALPRED_010826</name>
</gene>
<dbReference type="PANTHER" id="PTHR47990">
    <property type="entry name" value="2-OXOGLUTARATE (2OG) AND FE(II)-DEPENDENT OXYGENASE SUPERFAMILY PROTEIN-RELATED"/>
    <property type="match status" value="1"/>
</dbReference>
<organism evidence="5 6">
    <name type="scientific">Alectoria fallacina</name>
    <dbReference type="NCBI Taxonomy" id="1903189"/>
    <lineage>
        <taxon>Eukaryota</taxon>
        <taxon>Fungi</taxon>
        <taxon>Dikarya</taxon>
        <taxon>Ascomycota</taxon>
        <taxon>Pezizomycotina</taxon>
        <taxon>Lecanoromycetes</taxon>
        <taxon>OSLEUM clade</taxon>
        <taxon>Lecanoromycetidae</taxon>
        <taxon>Lecanorales</taxon>
        <taxon>Lecanorineae</taxon>
        <taxon>Parmeliaceae</taxon>
        <taxon>Alectoria</taxon>
    </lineage>
</organism>
<dbReference type="OrthoDB" id="288590at2759"/>
<dbReference type="Pfam" id="PF03171">
    <property type="entry name" value="2OG-FeII_Oxy"/>
    <property type="match status" value="1"/>
</dbReference>
<sequence length="330" mass="37080">MGVDLPLLDFSKFLYGNPAERLKVAEQITDCFTRHGFIKLKNHGVSDDIVQGIWKWGKLFFNMTTEQKMKIIHHPGPDPQRGWSKKGAETTSKLRKENADGAPTGELLDEKEHFDCGPPGDEQFPNIYPEEDLPGYKEFIENYFAAAQKACLEIMSACEVGLHIPEGTLVNSCIPAASELRMLHYPAVSIETLEKGLIKRAWPHTDFGIITLLFQDALGGLELEDRSDPFHFVPVITESSNEMVVNISDTFNRWSNGTIKAGLHQVNVPPGLRGSTHGSVPERYSSVFFFKAHREASVGPLKEFISSERPAQYSDINALEFHREMTDILY</sequence>
<evidence type="ECO:0000256" key="3">
    <source>
        <dbReference type="SAM" id="MobiDB-lite"/>
    </source>
</evidence>
<evidence type="ECO:0000313" key="6">
    <source>
        <dbReference type="Proteomes" id="UP000664203"/>
    </source>
</evidence>
<evidence type="ECO:0000259" key="4">
    <source>
        <dbReference type="PROSITE" id="PS51471"/>
    </source>
</evidence>
<feature type="region of interest" description="Disordered" evidence="3">
    <location>
        <begin position="73"/>
        <end position="105"/>
    </location>
</feature>
<dbReference type="Pfam" id="PF14226">
    <property type="entry name" value="DIOX_N"/>
    <property type="match status" value="1"/>
</dbReference>
<feature type="compositionally biased region" description="Basic and acidic residues" evidence="3">
    <location>
        <begin position="86"/>
        <end position="99"/>
    </location>
</feature>
<keyword evidence="6" id="KW-1185">Reference proteome</keyword>
<dbReference type="PROSITE" id="PS51471">
    <property type="entry name" value="FE2OG_OXY"/>
    <property type="match status" value="1"/>
</dbReference>
<comment type="similarity">
    <text evidence="1 2">Belongs to the iron/ascorbate-dependent oxidoreductase family.</text>
</comment>
<dbReference type="InterPro" id="IPR044861">
    <property type="entry name" value="IPNS-like_FE2OG_OXY"/>
</dbReference>
<evidence type="ECO:0000256" key="1">
    <source>
        <dbReference type="ARBA" id="ARBA00008056"/>
    </source>
</evidence>
<reference evidence="5" key="1">
    <citation type="submission" date="2021-03" db="EMBL/GenBank/DDBJ databases">
        <authorList>
            <person name="Tagirdzhanova G."/>
        </authorList>
    </citation>
    <scope>NUCLEOTIDE SEQUENCE</scope>
</reference>
<evidence type="ECO:0000256" key="2">
    <source>
        <dbReference type="RuleBase" id="RU003682"/>
    </source>
</evidence>
<dbReference type="Gene3D" id="2.60.120.330">
    <property type="entry name" value="B-lactam Antibiotic, Isopenicillin N Synthase, Chain"/>
    <property type="match status" value="1"/>
</dbReference>
<protein>
    <recommendedName>
        <fullName evidence="4">Fe2OG dioxygenase domain-containing protein</fullName>
    </recommendedName>
</protein>
<dbReference type="GO" id="GO:0046872">
    <property type="term" value="F:metal ion binding"/>
    <property type="evidence" value="ECO:0007669"/>
    <property type="project" value="UniProtKB-KW"/>
</dbReference>
<dbReference type="Proteomes" id="UP000664203">
    <property type="component" value="Unassembled WGS sequence"/>
</dbReference>
<dbReference type="InterPro" id="IPR050231">
    <property type="entry name" value="Iron_ascorbate_oxido_reductase"/>
</dbReference>
<dbReference type="InterPro" id="IPR027443">
    <property type="entry name" value="IPNS-like_sf"/>
</dbReference>
<feature type="domain" description="Fe2OG dioxygenase" evidence="4">
    <location>
        <begin position="175"/>
        <end position="292"/>
    </location>
</feature>
<name>A0A8H3F273_9LECA</name>
<keyword evidence="2" id="KW-0408">Iron</keyword>
<accession>A0A8H3F273</accession>
<keyword evidence="2" id="KW-0560">Oxidoreductase</keyword>
<dbReference type="SUPFAM" id="SSF51197">
    <property type="entry name" value="Clavaminate synthase-like"/>
    <property type="match status" value="1"/>
</dbReference>